<dbReference type="InterPro" id="IPR042099">
    <property type="entry name" value="ANL_N_sf"/>
</dbReference>
<evidence type="ECO:0000313" key="5">
    <source>
        <dbReference type="EMBL" id="TCJ97599.1"/>
    </source>
</evidence>
<reference evidence="5 6" key="1">
    <citation type="submission" date="2019-03" db="EMBL/GenBank/DDBJ databases">
        <title>Genomic Encyclopedia of Type Strains, Phase IV (KMG-IV): sequencing the most valuable type-strain genomes for metagenomic binning, comparative biology and taxonomic classification.</title>
        <authorList>
            <person name="Goeker M."/>
        </authorList>
    </citation>
    <scope>NUCLEOTIDE SEQUENCE [LARGE SCALE GENOMIC DNA]</scope>
    <source>
        <strain evidence="5 6">DSM 44684</strain>
    </source>
</reference>
<feature type="domain" description="AMP-dependent synthetase/ligase" evidence="3">
    <location>
        <begin position="10"/>
        <end position="347"/>
    </location>
</feature>
<dbReference type="Pfam" id="PF00501">
    <property type="entry name" value="AMP-binding"/>
    <property type="match status" value="1"/>
</dbReference>
<dbReference type="Gene3D" id="3.40.50.12780">
    <property type="entry name" value="N-terminal domain of ligase-like"/>
    <property type="match status" value="1"/>
</dbReference>
<keyword evidence="6" id="KW-1185">Reference proteome</keyword>
<dbReference type="PANTHER" id="PTHR43201:SF5">
    <property type="entry name" value="MEDIUM-CHAIN ACYL-COA LIGASE ACSF2, MITOCHONDRIAL"/>
    <property type="match status" value="1"/>
</dbReference>
<proteinExistence type="inferred from homology"/>
<dbReference type="GO" id="GO:0031956">
    <property type="term" value="F:medium-chain fatty acid-CoA ligase activity"/>
    <property type="evidence" value="ECO:0007669"/>
    <property type="project" value="TreeGrafter"/>
</dbReference>
<organism evidence="5 6">
    <name type="scientific">Nocardia alba</name>
    <dbReference type="NCBI Taxonomy" id="225051"/>
    <lineage>
        <taxon>Bacteria</taxon>
        <taxon>Bacillati</taxon>
        <taxon>Actinomycetota</taxon>
        <taxon>Actinomycetes</taxon>
        <taxon>Mycobacteriales</taxon>
        <taxon>Nocardiaceae</taxon>
        <taxon>Nocardia</taxon>
    </lineage>
</organism>
<dbReference type="Gene3D" id="3.30.300.30">
    <property type="match status" value="1"/>
</dbReference>
<dbReference type="AlphaFoldDB" id="A0A4R1FV43"/>
<dbReference type="RefSeq" id="WP_067446990.1">
    <property type="nucleotide sequence ID" value="NZ_SMFR01000002.1"/>
</dbReference>
<feature type="domain" description="AMP-binding enzyme C-terminal" evidence="4">
    <location>
        <begin position="446"/>
        <end position="527"/>
    </location>
</feature>
<dbReference type="Proteomes" id="UP000294856">
    <property type="component" value="Unassembled WGS sequence"/>
</dbReference>
<evidence type="ECO:0000259" key="4">
    <source>
        <dbReference type="Pfam" id="PF13193"/>
    </source>
</evidence>
<comment type="caution">
    <text evidence="5">The sequence shown here is derived from an EMBL/GenBank/DDBJ whole genome shotgun (WGS) entry which is preliminary data.</text>
</comment>
<dbReference type="PANTHER" id="PTHR43201">
    <property type="entry name" value="ACYL-COA SYNTHETASE"/>
    <property type="match status" value="1"/>
</dbReference>
<dbReference type="Pfam" id="PF13193">
    <property type="entry name" value="AMP-binding_C"/>
    <property type="match status" value="1"/>
</dbReference>
<accession>A0A4R1FV43</accession>
<protein>
    <submittedName>
        <fullName evidence="5">Fatty-acyl-CoA synthase</fullName>
    </submittedName>
</protein>
<sequence length="549" mass="59626">MTEWTISAVFDEVAAAVPDRTLTVCGERRRTFGDTALRTRKFANFLAERGFGVHTPRAELDRWECGQDRIALLMRNDQYLDVMIAGMKARVVPVNINHHYTAHEIRDLLAYIKPRGIVYHRSFGEVVEQSVPEGVELLVSVDDGSDVPELAGAIGYEDAVALGADEPVIETSPDDLVMLCTGGTTGRPKGVLWRQSDMYVSSMNGADHESGEPLRQLALMTGHVWFAVSPLSHAAGIWTSFAGLLAGQTIVLYDDQRKFDAHRALRVAEQEKAALMTIVGDAYAGPLVRAMREQTYDLSALMAIGTGGAATNPVHRRDLLELLPHAFVVEGYGSSETGGMGFGRSTKGNEVDSFAPMPGGTAVSDDRTRFLTPGEGEVGWAARSGRVPLGYLDDRDATERTFPVIGDIRMAIPGDRATVDADGSLRLLGRDALVVNTGGEKVFVEEVEEVLRSNPRISDALVVGRPSAKWGNEVVALVCVDPGDRVYAANQVGPTALRKLCRSRLAGFKVPKAVIYVDEIRRLGNGKPDYRWAMQRAATEAEGSENDDA</sequence>
<evidence type="ECO:0000313" key="6">
    <source>
        <dbReference type="Proteomes" id="UP000294856"/>
    </source>
</evidence>
<dbReference type="InterPro" id="IPR000873">
    <property type="entry name" value="AMP-dep_synth/lig_dom"/>
</dbReference>
<evidence type="ECO:0000259" key="3">
    <source>
        <dbReference type="Pfam" id="PF00501"/>
    </source>
</evidence>
<gene>
    <name evidence="5" type="ORF">DFR71_3643</name>
</gene>
<name>A0A4R1FV43_9NOCA</name>
<dbReference type="EMBL" id="SMFR01000002">
    <property type="protein sequence ID" value="TCJ97599.1"/>
    <property type="molecule type" value="Genomic_DNA"/>
</dbReference>
<dbReference type="InterPro" id="IPR020845">
    <property type="entry name" value="AMP-binding_CS"/>
</dbReference>
<keyword evidence="2" id="KW-0436">Ligase</keyword>
<dbReference type="InterPro" id="IPR025110">
    <property type="entry name" value="AMP-bd_C"/>
</dbReference>
<dbReference type="InterPro" id="IPR045851">
    <property type="entry name" value="AMP-bd_C_sf"/>
</dbReference>
<dbReference type="PROSITE" id="PS00455">
    <property type="entry name" value="AMP_BINDING"/>
    <property type="match status" value="1"/>
</dbReference>
<comment type="similarity">
    <text evidence="1">Belongs to the ATP-dependent AMP-binding enzyme family.</text>
</comment>
<dbReference type="NCBIfam" id="NF005863">
    <property type="entry name" value="PRK07798.1"/>
    <property type="match status" value="1"/>
</dbReference>
<dbReference type="STRING" id="1210063.GCA_001612665_01302"/>
<evidence type="ECO:0000256" key="1">
    <source>
        <dbReference type="ARBA" id="ARBA00006432"/>
    </source>
</evidence>
<dbReference type="SUPFAM" id="SSF56801">
    <property type="entry name" value="Acetyl-CoA synthetase-like"/>
    <property type="match status" value="1"/>
</dbReference>
<dbReference type="OrthoDB" id="3443462at2"/>
<evidence type="ECO:0000256" key="2">
    <source>
        <dbReference type="ARBA" id="ARBA00022598"/>
    </source>
</evidence>
<dbReference type="GO" id="GO:0006631">
    <property type="term" value="P:fatty acid metabolic process"/>
    <property type="evidence" value="ECO:0007669"/>
    <property type="project" value="TreeGrafter"/>
</dbReference>